<evidence type="ECO:0000313" key="1">
    <source>
        <dbReference type="EMBL" id="OQD59948.1"/>
    </source>
</evidence>
<proteinExistence type="predicted"/>
<reference evidence="2" key="1">
    <citation type="journal article" date="2017" name="Nat. Microbiol.">
        <title>Global analysis of biosynthetic gene clusters reveals vast potential of secondary metabolite production in Penicillium species.</title>
        <authorList>
            <person name="Nielsen J.C."/>
            <person name="Grijseels S."/>
            <person name="Prigent S."/>
            <person name="Ji B."/>
            <person name="Dainat J."/>
            <person name="Nielsen K.F."/>
            <person name="Frisvad J.C."/>
            <person name="Workman M."/>
            <person name="Nielsen J."/>
        </authorList>
    </citation>
    <scope>NUCLEOTIDE SEQUENCE [LARGE SCALE GENOMIC DNA]</scope>
    <source>
        <strain evidence="2">IBT 4502</strain>
    </source>
</reference>
<evidence type="ECO:0000313" key="2">
    <source>
        <dbReference type="Proteomes" id="UP000191408"/>
    </source>
</evidence>
<sequence>MFRGPPSKDLASN</sequence>
<organism evidence="1 2">
    <name type="scientific">Penicillium polonicum</name>
    <dbReference type="NCBI Taxonomy" id="60169"/>
    <lineage>
        <taxon>Eukaryota</taxon>
        <taxon>Fungi</taxon>
        <taxon>Dikarya</taxon>
        <taxon>Ascomycota</taxon>
        <taxon>Pezizomycotina</taxon>
        <taxon>Eurotiomycetes</taxon>
        <taxon>Eurotiomycetidae</taxon>
        <taxon>Eurotiales</taxon>
        <taxon>Aspergillaceae</taxon>
        <taxon>Penicillium</taxon>
    </lineage>
</organism>
<dbReference type="EMBL" id="MDYM01000038">
    <property type="protein sequence ID" value="OQD59948.1"/>
    <property type="molecule type" value="Genomic_DNA"/>
</dbReference>
<protein>
    <submittedName>
        <fullName evidence="1">Uncharacterized protein</fullName>
    </submittedName>
</protein>
<accession>A0A1V6N5E6</accession>
<dbReference type="Proteomes" id="UP000191408">
    <property type="component" value="Unassembled WGS sequence"/>
</dbReference>
<gene>
    <name evidence="1" type="ORF">PENPOL_c038G10244</name>
</gene>
<name>A0A1V6N5E6_PENPO</name>
<keyword evidence="2" id="KW-1185">Reference proteome</keyword>
<comment type="caution">
    <text evidence="1">The sequence shown here is derived from an EMBL/GenBank/DDBJ whole genome shotgun (WGS) entry which is preliminary data.</text>
</comment>